<evidence type="ECO:0000256" key="1">
    <source>
        <dbReference type="SAM" id="MobiDB-lite"/>
    </source>
</evidence>
<dbReference type="Proteomes" id="UP001279734">
    <property type="component" value="Unassembled WGS sequence"/>
</dbReference>
<comment type="caution">
    <text evidence="2">The sequence shown here is derived from an EMBL/GenBank/DDBJ whole genome shotgun (WGS) entry which is preliminary data.</text>
</comment>
<accession>A0AAD3XT57</accession>
<organism evidence="2 3">
    <name type="scientific">Nepenthes gracilis</name>
    <name type="common">Slender pitcher plant</name>
    <dbReference type="NCBI Taxonomy" id="150966"/>
    <lineage>
        <taxon>Eukaryota</taxon>
        <taxon>Viridiplantae</taxon>
        <taxon>Streptophyta</taxon>
        <taxon>Embryophyta</taxon>
        <taxon>Tracheophyta</taxon>
        <taxon>Spermatophyta</taxon>
        <taxon>Magnoliopsida</taxon>
        <taxon>eudicotyledons</taxon>
        <taxon>Gunneridae</taxon>
        <taxon>Pentapetalae</taxon>
        <taxon>Caryophyllales</taxon>
        <taxon>Nepenthaceae</taxon>
        <taxon>Nepenthes</taxon>
    </lineage>
</organism>
<feature type="compositionally biased region" description="Polar residues" evidence="1">
    <location>
        <begin position="15"/>
        <end position="33"/>
    </location>
</feature>
<dbReference type="AlphaFoldDB" id="A0AAD3XT57"/>
<name>A0AAD3XT57_NEPGR</name>
<keyword evidence="3" id="KW-1185">Reference proteome</keyword>
<gene>
    <name evidence="2" type="ORF">Nepgr_017500</name>
</gene>
<reference evidence="2" key="1">
    <citation type="submission" date="2023-05" db="EMBL/GenBank/DDBJ databases">
        <title>Nepenthes gracilis genome sequencing.</title>
        <authorList>
            <person name="Fukushima K."/>
        </authorList>
    </citation>
    <scope>NUCLEOTIDE SEQUENCE</scope>
    <source>
        <strain evidence="2">SING2019-196</strain>
    </source>
</reference>
<evidence type="ECO:0000313" key="2">
    <source>
        <dbReference type="EMBL" id="GMH15659.1"/>
    </source>
</evidence>
<feature type="region of interest" description="Disordered" evidence="1">
    <location>
        <begin position="12"/>
        <end position="33"/>
    </location>
</feature>
<evidence type="ECO:0000313" key="3">
    <source>
        <dbReference type="Proteomes" id="UP001279734"/>
    </source>
</evidence>
<dbReference type="EMBL" id="BSYO01000015">
    <property type="protein sequence ID" value="GMH15659.1"/>
    <property type="molecule type" value="Genomic_DNA"/>
</dbReference>
<proteinExistence type="predicted"/>
<sequence length="120" mass="13401">MGFLFSLDIAIRGTTRPTRPPNQSKPIHTGNANKASLFGQENAYWNSKQENNILSRGADFFLENAKPGNMHQVAQPFHPGQLPNRQNQPLLGMSTMQATSSRRMNIGTTSRRNLAEMLFS</sequence>
<protein>
    <submittedName>
        <fullName evidence="2">Uncharacterized protein</fullName>
    </submittedName>
</protein>